<feature type="region of interest" description="Disordered" evidence="1">
    <location>
        <begin position="36"/>
        <end position="85"/>
    </location>
</feature>
<dbReference type="Proteomes" id="UP000199126">
    <property type="component" value="Unassembled WGS sequence"/>
</dbReference>
<gene>
    <name evidence="2" type="ORF">SAMN04487948_1072</name>
</gene>
<accession>A0A1H8TGM2</accession>
<evidence type="ECO:0000313" key="3">
    <source>
        <dbReference type="Proteomes" id="UP000199126"/>
    </source>
</evidence>
<dbReference type="AlphaFoldDB" id="A0A1H8TGM2"/>
<sequence length="85" mass="9140">MEAVCGMNPVWDVLGTLLASAVIAEGYLAVRDDLTSTEVNDNSQDEMASPTDPESSKPPAEVPHSVGVTNPEPQPQARVLDHRER</sequence>
<feature type="compositionally biased region" description="Polar residues" evidence="1">
    <location>
        <begin position="36"/>
        <end position="46"/>
    </location>
</feature>
<organism evidence="2 3">
    <name type="scientific">Halogranum amylolyticum</name>
    <dbReference type="NCBI Taxonomy" id="660520"/>
    <lineage>
        <taxon>Archaea</taxon>
        <taxon>Methanobacteriati</taxon>
        <taxon>Methanobacteriota</taxon>
        <taxon>Stenosarchaea group</taxon>
        <taxon>Halobacteria</taxon>
        <taxon>Halobacteriales</taxon>
        <taxon>Haloferacaceae</taxon>
    </lineage>
</organism>
<dbReference type="EMBL" id="FODV01000007">
    <property type="protein sequence ID" value="SEO89724.1"/>
    <property type="molecule type" value="Genomic_DNA"/>
</dbReference>
<evidence type="ECO:0000256" key="1">
    <source>
        <dbReference type="SAM" id="MobiDB-lite"/>
    </source>
</evidence>
<keyword evidence="3" id="KW-1185">Reference proteome</keyword>
<protein>
    <submittedName>
        <fullName evidence="2">Uncharacterized protein</fullName>
    </submittedName>
</protein>
<evidence type="ECO:0000313" key="2">
    <source>
        <dbReference type="EMBL" id="SEO89724.1"/>
    </source>
</evidence>
<name>A0A1H8TGM2_9EURY</name>
<reference evidence="3" key="1">
    <citation type="submission" date="2016-10" db="EMBL/GenBank/DDBJ databases">
        <authorList>
            <person name="Varghese N."/>
            <person name="Submissions S."/>
        </authorList>
    </citation>
    <scope>NUCLEOTIDE SEQUENCE [LARGE SCALE GENOMIC DNA]</scope>
    <source>
        <strain evidence="3">CGMCC 1.10121</strain>
    </source>
</reference>
<proteinExistence type="predicted"/>